<dbReference type="GO" id="GO:0006511">
    <property type="term" value="P:ubiquitin-dependent protein catabolic process"/>
    <property type="evidence" value="ECO:0007669"/>
    <property type="project" value="TreeGrafter"/>
</dbReference>
<dbReference type="InterPro" id="IPR009060">
    <property type="entry name" value="UBA-like_sf"/>
</dbReference>
<dbReference type="EMBL" id="CP059664">
    <property type="protein sequence ID" value="QRW21758.1"/>
    <property type="molecule type" value="Genomic_DNA"/>
</dbReference>
<feature type="compositionally biased region" description="Polar residues" evidence="1">
    <location>
        <begin position="255"/>
        <end position="271"/>
    </location>
</feature>
<dbReference type="AlphaFoldDB" id="A0A8H8P0R9"/>
<dbReference type="GO" id="GO:0005737">
    <property type="term" value="C:cytoplasm"/>
    <property type="evidence" value="ECO:0007669"/>
    <property type="project" value="TreeGrafter"/>
</dbReference>
<dbReference type="SUPFAM" id="SSF46934">
    <property type="entry name" value="UBA-like"/>
    <property type="match status" value="1"/>
</dbReference>
<feature type="region of interest" description="Disordered" evidence="1">
    <location>
        <begin position="405"/>
        <end position="587"/>
    </location>
</feature>
<dbReference type="PANTHER" id="PTHR16461:SF5">
    <property type="entry name" value="TOLL-INTERACTING PROTEIN"/>
    <property type="match status" value="1"/>
</dbReference>
<gene>
    <name evidence="3" type="ORF">RhiXN_06747</name>
</gene>
<dbReference type="KEGG" id="rsx:RhiXN_06747"/>
<feature type="region of interest" description="Disordered" evidence="1">
    <location>
        <begin position="352"/>
        <end position="373"/>
    </location>
</feature>
<dbReference type="RefSeq" id="XP_043181995.1">
    <property type="nucleotide sequence ID" value="XM_043326563.1"/>
</dbReference>
<proteinExistence type="predicted"/>
<name>A0A8H8P0R9_9AGAM</name>
<evidence type="ECO:0000259" key="2">
    <source>
        <dbReference type="PROSITE" id="PS51140"/>
    </source>
</evidence>
<feature type="compositionally biased region" description="Polar residues" evidence="1">
    <location>
        <begin position="410"/>
        <end position="443"/>
    </location>
</feature>
<feature type="compositionally biased region" description="Low complexity" evidence="1">
    <location>
        <begin position="1"/>
        <end position="18"/>
    </location>
</feature>
<dbReference type="CDD" id="cd14279">
    <property type="entry name" value="CUE"/>
    <property type="match status" value="1"/>
</dbReference>
<feature type="compositionally biased region" description="Low complexity" evidence="1">
    <location>
        <begin position="549"/>
        <end position="563"/>
    </location>
</feature>
<dbReference type="GeneID" id="67029026"/>
<organism evidence="3 4">
    <name type="scientific">Rhizoctonia solani</name>
    <dbReference type="NCBI Taxonomy" id="456999"/>
    <lineage>
        <taxon>Eukaryota</taxon>
        <taxon>Fungi</taxon>
        <taxon>Dikarya</taxon>
        <taxon>Basidiomycota</taxon>
        <taxon>Agaricomycotina</taxon>
        <taxon>Agaricomycetes</taxon>
        <taxon>Cantharellales</taxon>
        <taxon>Ceratobasidiaceae</taxon>
        <taxon>Rhizoctonia</taxon>
    </lineage>
</organism>
<feature type="compositionally biased region" description="Pro residues" evidence="1">
    <location>
        <begin position="172"/>
        <end position="182"/>
    </location>
</feature>
<reference evidence="3" key="1">
    <citation type="submission" date="2020-05" db="EMBL/GenBank/DDBJ databases">
        <title>Evolutionary and genomic comparisons of hybrid uninucleate and nonhybrid Rhizoctonia fungi.</title>
        <authorList>
            <person name="Li C."/>
            <person name="Chen X."/>
        </authorList>
    </citation>
    <scope>NUCLEOTIDE SEQUENCE</scope>
    <source>
        <strain evidence="3">AG-1 IA</strain>
    </source>
</reference>
<dbReference type="PROSITE" id="PS51140">
    <property type="entry name" value="CUE"/>
    <property type="match status" value="1"/>
</dbReference>
<evidence type="ECO:0000313" key="4">
    <source>
        <dbReference type="Proteomes" id="UP000650533"/>
    </source>
</evidence>
<dbReference type="GO" id="GO:0031624">
    <property type="term" value="F:ubiquitin conjugating enzyme binding"/>
    <property type="evidence" value="ECO:0007669"/>
    <property type="project" value="TreeGrafter"/>
</dbReference>
<feature type="region of interest" description="Disordered" evidence="1">
    <location>
        <begin position="309"/>
        <end position="332"/>
    </location>
</feature>
<feature type="region of interest" description="Disordered" evidence="1">
    <location>
        <begin position="241"/>
        <end position="273"/>
    </location>
</feature>
<feature type="compositionally biased region" description="Low complexity" evidence="1">
    <location>
        <begin position="476"/>
        <end position="487"/>
    </location>
</feature>
<evidence type="ECO:0000256" key="1">
    <source>
        <dbReference type="SAM" id="MobiDB-lite"/>
    </source>
</evidence>
<feature type="compositionally biased region" description="Polar residues" evidence="1">
    <location>
        <begin position="457"/>
        <end position="470"/>
    </location>
</feature>
<dbReference type="SMART" id="SM00546">
    <property type="entry name" value="CUE"/>
    <property type="match status" value="1"/>
</dbReference>
<dbReference type="Pfam" id="PF02845">
    <property type="entry name" value="CUE"/>
    <property type="match status" value="1"/>
</dbReference>
<dbReference type="PANTHER" id="PTHR16461">
    <property type="entry name" value="TOLL-INTERACTING PROTEIN"/>
    <property type="match status" value="1"/>
</dbReference>
<protein>
    <submittedName>
        <fullName evidence="3">CUE domain protein</fullName>
    </submittedName>
</protein>
<accession>A0A8H8P0R9</accession>
<dbReference type="Gene3D" id="1.10.8.10">
    <property type="entry name" value="DNA helicase RuvA subunit, C-terminal domain"/>
    <property type="match status" value="1"/>
</dbReference>
<evidence type="ECO:0000313" key="3">
    <source>
        <dbReference type="EMBL" id="QRW21758.1"/>
    </source>
</evidence>
<sequence length="587" mass="62435">MADTQTANTAQQSTSPPQFYTPPPPPGESPAGPIAVQPLVGPGIQPQSEPYVAHPPQSNPFANPEPQEPASKVPPATTNPFSDAAAATQPGRLEEPPQHPARPLPLGALTETPLHSEPAPILPPRNQPQPGSESRVPPPPRASFDQPIPDHPALRGQSNTQSIQRVAMTPVQPQPIPPPPQAPALDSNPETLAADPTIASLHAMFPDFDLVVLHSVLEATGGDKDQAVDSLLAMSDPDYAQSQVQNAPPAHRTEPNATLGPNTQARQPTQTELDEEFARRLMLEEEQQAYAGGWQPTNNQYNHSVPYQQYQSRRSGEYQRPPNTGGGAGAGAGAGAGFGEIAGGLQQQFRNFVGGASGRTGPTTSAQGGSGAGYQEQLNRIADTGKKTFNTIFTKVKQKMEEFDNRHPSDTQNMNQPQQSGHWSNWQGPPASTQQQQVPTYAQSPAPGQYPRPAQSPPATSQHGALNTNPYGVPQSASTNANTGANALPTSSSRWHYEPEGPETLPSVPAPTAAPPTEEPRRSVDATRLGLLPKRPVSLMDVNANTRSAQPQPQVQPQTQPAAHAHDSDNDSLEYVDRPMPGSMARP</sequence>
<dbReference type="InterPro" id="IPR003892">
    <property type="entry name" value="CUE"/>
</dbReference>
<dbReference type="Proteomes" id="UP000650533">
    <property type="component" value="Chromosome 7"/>
</dbReference>
<feature type="region of interest" description="Disordered" evidence="1">
    <location>
        <begin position="1"/>
        <end position="191"/>
    </location>
</feature>
<feature type="domain" description="CUE" evidence="2">
    <location>
        <begin position="193"/>
        <end position="236"/>
    </location>
</feature>
<dbReference type="GO" id="GO:0043130">
    <property type="term" value="F:ubiquitin binding"/>
    <property type="evidence" value="ECO:0007669"/>
    <property type="project" value="InterPro"/>
</dbReference>
<feature type="compositionally biased region" description="Pro residues" evidence="1">
    <location>
        <begin position="19"/>
        <end position="28"/>
    </location>
</feature>